<evidence type="ECO:0000313" key="2">
    <source>
        <dbReference type="Proteomes" id="UP000266723"/>
    </source>
</evidence>
<proteinExistence type="predicted"/>
<gene>
    <name evidence="1" type="ORF">DY000_02015150</name>
</gene>
<sequence>MPDRSLSLSLPCLALEKARATTESWRRQRSLMEEDGEFTRWRKLDEQTAEEAG</sequence>
<organism evidence="1 2">
    <name type="scientific">Brassica cretica</name>
    <name type="common">Mustard</name>
    <dbReference type="NCBI Taxonomy" id="69181"/>
    <lineage>
        <taxon>Eukaryota</taxon>
        <taxon>Viridiplantae</taxon>
        <taxon>Streptophyta</taxon>
        <taxon>Embryophyta</taxon>
        <taxon>Tracheophyta</taxon>
        <taxon>Spermatophyta</taxon>
        <taxon>Magnoliopsida</taxon>
        <taxon>eudicotyledons</taxon>
        <taxon>Gunneridae</taxon>
        <taxon>Pentapetalae</taxon>
        <taxon>rosids</taxon>
        <taxon>malvids</taxon>
        <taxon>Brassicales</taxon>
        <taxon>Brassicaceae</taxon>
        <taxon>Brassiceae</taxon>
        <taxon>Brassica</taxon>
    </lineage>
</organism>
<name>A0ABQ7CXX8_BRACR</name>
<dbReference type="Proteomes" id="UP000266723">
    <property type="component" value="Unassembled WGS sequence"/>
</dbReference>
<comment type="caution">
    <text evidence="1">The sequence shown here is derived from an EMBL/GenBank/DDBJ whole genome shotgun (WGS) entry which is preliminary data.</text>
</comment>
<reference evidence="1 2" key="1">
    <citation type="journal article" date="2020" name="BMC Genomics">
        <title>Intraspecific diversification of the crop wild relative Brassica cretica Lam. using demographic model selection.</title>
        <authorList>
            <person name="Kioukis A."/>
            <person name="Michalopoulou V.A."/>
            <person name="Briers L."/>
            <person name="Pirintsos S."/>
            <person name="Studholme D.J."/>
            <person name="Pavlidis P."/>
            <person name="Sarris P.F."/>
        </authorList>
    </citation>
    <scope>NUCLEOTIDE SEQUENCE [LARGE SCALE GENOMIC DNA]</scope>
    <source>
        <strain evidence="2">cv. PFS-1207/04</strain>
    </source>
</reference>
<protein>
    <submittedName>
        <fullName evidence="1">Uncharacterized protein</fullName>
    </submittedName>
</protein>
<evidence type="ECO:0000313" key="1">
    <source>
        <dbReference type="EMBL" id="KAF3564983.1"/>
    </source>
</evidence>
<accession>A0ABQ7CXX8</accession>
<keyword evidence="2" id="KW-1185">Reference proteome</keyword>
<dbReference type="EMBL" id="QGKV02000759">
    <property type="protein sequence ID" value="KAF3564983.1"/>
    <property type="molecule type" value="Genomic_DNA"/>
</dbReference>